<keyword evidence="2" id="KW-1185">Reference proteome</keyword>
<reference evidence="1" key="1">
    <citation type="journal article" date="2016" name="Genome Announc.">
        <title>Draft genomes of two strains of Paenibacillus glucanolyticus with capability to degrade lignocellulose.</title>
        <authorList>
            <person name="Mathews S.L."/>
            <person name="Pawlak J."/>
            <person name="Grunden A.M."/>
        </authorList>
    </citation>
    <scope>NUCLEOTIDE SEQUENCE [LARGE SCALE GENOMIC DNA]</scope>
    <source>
        <strain evidence="1">SLM1</strain>
    </source>
</reference>
<evidence type="ECO:0000313" key="1">
    <source>
        <dbReference type="EMBL" id="KZS45124.1"/>
    </source>
</evidence>
<dbReference type="Proteomes" id="UP000076796">
    <property type="component" value="Unassembled WGS sequence"/>
</dbReference>
<sequence length="99" mass="11536">MGPILKTIPDYAQLCFDFEYVVNSKPSEVNSDVEIAPLTPMDHIDSIYSIFLRENYEVRSIRINSPNKNNGETFEVLTDQGHFNISYRDGFYWYYTPIA</sequence>
<proteinExistence type="predicted"/>
<organism evidence="1 2">
    <name type="scientific">Paenibacillus glucanolyticus</name>
    <dbReference type="NCBI Taxonomy" id="59843"/>
    <lineage>
        <taxon>Bacteria</taxon>
        <taxon>Bacillati</taxon>
        <taxon>Bacillota</taxon>
        <taxon>Bacilli</taxon>
        <taxon>Bacillales</taxon>
        <taxon>Paenibacillaceae</taxon>
        <taxon>Paenibacillus</taxon>
    </lineage>
</organism>
<gene>
    <name evidence="1" type="ORF">AWU65_03845</name>
</gene>
<accession>A0A163GS91</accession>
<comment type="caution">
    <text evidence="1">The sequence shown here is derived from an EMBL/GenBank/DDBJ whole genome shotgun (WGS) entry which is preliminary data.</text>
</comment>
<name>A0A163GS91_9BACL</name>
<protein>
    <submittedName>
        <fullName evidence="1">Uncharacterized protein</fullName>
    </submittedName>
</protein>
<evidence type="ECO:0000313" key="2">
    <source>
        <dbReference type="Proteomes" id="UP000076796"/>
    </source>
</evidence>
<dbReference type="AlphaFoldDB" id="A0A163GS91"/>
<dbReference type="EMBL" id="LWMH01000001">
    <property type="protein sequence ID" value="KZS45124.1"/>
    <property type="molecule type" value="Genomic_DNA"/>
</dbReference>